<dbReference type="PANTHER" id="PTHR10380">
    <property type="entry name" value="CUTICLE PROTEIN"/>
    <property type="match status" value="1"/>
</dbReference>
<dbReference type="KEGG" id="mde:101895216"/>
<feature type="chain" id="PRO_5044560129" evidence="3">
    <location>
        <begin position="17"/>
        <end position="121"/>
    </location>
</feature>
<dbReference type="PROSITE" id="PS51155">
    <property type="entry name" value="CHIT_BIND_RR_2"/>
    <property type="match status" value="1"/>
</dbReference>
<evidence type="ECO:0000256" key="3">
    <source>
        <dbReference type="SAM" id="SignalP"/>
    </source>
</evidence>
<dbReference type="Proteomes" id="UP001652621">
    <property type="component" value="Unplaced"/>
</dbReference>
<evidence type="ECO:0000256" key="2">
    <source>
        <dbReference type="PROSITE-ProRule" id="PRU00497"/>
    </source>
</evidence>
<keyword evidence="3" id="KW-0732">Signal</keyword>
<dbReference type="VEuPathDB" id="VectorBase:MDOMA2_005059"/>
<dbReference type="PANTHER" id="PTHR10380:SF241">
    <property type="entry name" value="CUTICULAR PROTEIN 47EG-RELATED"/>
    <property type="match status" value="1"/>
</dbReference>
<dbReference type="PRINTS" id="PR00947">
    <property type="entry name" value="CUTICLE"/>
</dbReference>
<evidence type="ECO:0000313" key="4">
    <source>
        <dbReference type="EnsemblMetazoa" id="MDOA002939-PA"/>
    </source>
</evidence>
<dbReference type="GO" id="GO:0062129">
    <property type="term" value="C:chitin-based extracellular matrix"/>
    <property type="evidence" value="ECO:0007669"/>
    <property type="project" value="TreeGrafter"/>
</dbReference>
<dbReference type="Pfam" id="PF00379">
    <property type="entry name" value="Chitin_bind_4"/>
    <property type="match status" value="1"/>
</dbReference>
<dbReference type="STRING" id="7370.A0A1I8MAN0"/>
<reference evidence="4" key="1">
    <citation type="submission" date="2020-05" db="UniProtKB">
        <authorList>
            <consortium name="EnsemblMetazoa"/>
        </authorList>
    </citation>
    <scope>IDENTIFICATION</scope>
    <source>
        <strain evidence="4">Aabys</strain>
    </source>
</reference>
<reference evidence="6" key="2">
    <citation type="submission" date="2025-04" db="UniProtKB">
        <authorList>
            <consortium name="RefSeq"/>
        </authorList>
    </citation>
    <scope>IDENTIFICATION</scope>
    <source>
        <strain evidence="6 7">Aabys</strain>
        <tissue evidence="7">Whole body</tissue>
    </source>
</reference>
<evidence type="ECO:0000313" key="6">
    <source>
        <dbReference type="RefSeq" id="XP_005187406.1"/>
    </source>
</evidence>
<dbReference type="GO" id="GO:0008010">
    <property type="term" value="F:structural constituent of chitin-based larval cuticle"/>
    <property type="evidence" value="ECO:0007669"/>
    <property type="project" value="TreeGrafter"/>
</dbReference>
<keyword evidence="1 2" id="KW-0193">Cuticle</keyword>
<evidence type="ECO:0000313" key="5">
    <source>
        <dbReference type="Proteomes" id="UP001652621"/>
    </source>
</evidence>
<organism evidence="4">
    <name type="scientific">Musca domestica</name>
    <name type="common">House fly</name>
    <dbReference type="NCBI Taxonomy" id="7370"/>
    <lineage>
        <taxon>Eukaryota</taxon>
        <taxon>Metazoa</taxon>
        <taxon>Ecdysozoa</taxon>
        <taxon>Arthropoda</taxon>
        <taxon>Hexapoda</taxon>
        <taxon>Insecta</taxon>
        <taxon>Pterygota</taxon>
        <taxon>Neoptera</taxon>
        <taxon>Endopterygota</taxon>
        <taxon>Diptera</taxon>
        <taxon>Brachycera</taxon>
        <taxon>Muscomorpha</taxon>
        <taxon>Muscoidea</taxon>
        <taxon>Muscidae</taxon>
        <taxon>Musca</taxon>
    </lineage>
</organism>
<dbReference type="InterPro" id="IPR031311">
    <property type="entry name" value="CHIT_BIND_RR_consensus"/>
</dbReference>
<protein>
    <submittedName>
        <fullName evidence="6 7">Cuticular protein 47Eg</fullName>
    </submittedName>
</protein>
<feature type="signal peptide" evidence="3">
    <location>
        <begin position="1"/>
        <end position="16"/>
    </location>
</feature>
<evidence type="ECO:0000256" key="1">
    <source>
        <dbReference type="ARBA" id="ARBA00022460"/>
    </source>
</evidence>
<dbReference type="InterPro" id="IPR050468">
    <property type="entry name" value="Cuticle_Struct_Prot"/>
</dbReference>
<dbReference type="RefSeq" id="XP_005187406.1">
    <property type="nucleotide sequence ID" value="XM_005187349.3"/>
</dbReference>
<gene>
    <name evidence="4" type="primary">101895216</name>
    <name evidence="6" type="synonym">LOC101895216</name>
    <name evidence="7" type="synonym">LOC131801690</name>
</gene>
<dbReference type="VEuPathDB" id="VectorBase:MDOA002939"/>
<dbReference type="AlphaFoldDB" id="A0A1I8MAN0"/>
<dbReference type="PROSITE" id="PS00233">
    <property type="entry name" value="CHIT_BIND_RR_1"/>
    <property type="match status" value="1"/>
</dbReference>
<name>A0A1I8MAN0_MUSDO</name>
<dbReference type="GeneID" id="101895216"/>
<dbReference type="eggNOG" id="ENOG502T7XA">
    <property type="taxonomic scope" value="Eukaryota"/>
</dbReference>
<dbReference type="EnsemblMetazoa" id="MDOA002939-RA">
    <property type="protein sequence ID" value="MDOA002939-PA"/>
    <property type="gene ID" value="MDOA002939"/>
</dbReference>
<sequence length="121" mass="13508">MKFFIVFACALAIVAANEDANVIRSESEVNVDSFKYAYEFDNSIKAEQQGKLAGEENWVVNGQYSFTSPEGEQVSLQYTADENGYHVDAANPLLPTPPPIPEHILKAIEYIKAHPNPEYQN</sequence>
<evidence type="ECO:0000313" key="7">
    <source>
        <dbReference type="RefSeq" id="XP_058976600.1"/>
    </source>
</evidence>
<dbReference type="RefSeq" id="XP_058976600.1">
    <property type="nucleotide sequence ID" value="XM_059120617.1"/>
</dbReference>
<dbReference type="VEuPathDB" id="VectorBase:MDOMA2_012800"/>
<proteinExistence type="predicted"/>
<accession>A0A1I8MAN0</accession>
<keyword evidence="5" id="KW-1185">Reference proteome</keyword>
<dbReference type="InterPro" id="IPR000618">
    <property type="entry name" value="Insect_cuticle"/>
</dbReference>
<dbReference type="OrthoDB" id="6372059at2759"/>